<feature type="compositionally biased region" description="Low complexity" evidence="12">
    <location>
        <begin position="243"/>
        <end position="263"/>
    </location>
</feature>
<reference evidence="16" key="1">
    <citation type="submission" date="2010-05" db="EMBL/GenBank/DDBJ databases">
        <title>The genome sequence of Magnaporthe poae strain ATCC 64411.</title>
        <authorList>
            <person name="Ma L.-J."/>
            <person name="Dead R."/>
            <person name="Young S."/>
            <person name="Zeng Q."/>
            <person name="Koehrsen M."/>
            <person name="Alvarado L."/>
            <person name="Berlin A."/>
            <person name="Chapman S.B."/>
            <person name="Chen Z."/>
            <person name="Freedman E."/>
            <person name="Gellesch M."/>
            <person name="Goldberg J."/>
            <person name="Griggs A."/>
            <person name="Gujja S."/>
            <person name="Heilman E.R."/>
            <person name="Heiman D."/>
            <person name="Hepburn T."/>
            <person name="Howarth C."/>
            <person name="Jen D."/>
            <person name="Larson L."/>
            <person name="Mehta T."/>
            <person name="Neiman D."/>
            <person name="Pearson M."/>
            <person name="Roberts A."/>
            <person name="Saif S."/>
            <person name="Shea T."/>
            <person name="Shenoy N."/>
            <person name="Sisk P."/>
            <person name="Stolte C."/>
            <person name="Sykes S."/>
            <person name="Walk T."/>
            <person name="White J."/>
            <person name="Yandava C."/>
            <person name="Haas B."/>
            <person name="Nusbaum C."/>
            <person name="Birren B."/>
        </authorList>
    </citation>
    <scope>NUCLEOTIDE SEQUENCE [LARGE SCALE GENOMIC DNA]</scope>
    <source>
        <strain evidence="16">ATCC 64411 / 73-15</strain>
    </source>
</reference>
<dbReference type="PANTHER" id="PTHR11177:SF333">
    <property type="entry name" value="CHITINASE"/>
    <property type="match status" value="1"/>
</dbReference>
<dbReference type="InterPro" id="IPR017853">
    <property type="entry name" value="GH"/>
</dbReference>
<comment type="subcellular location">
    <subcellularLocation>
        <location evidence="2">Secreted</location>
    </subcellularLocation>
</comment>
<dbReference type="Proteomes" id="UP000011715">
    <property type="component" value="Unassembled WGS sequence"/>
</dbReference>
<keyword evidence="8 10" id="KW-0326">Glycosidase</keyword>
<evidence type="ECO:0000256" key="10">
    <source>
        <dbReference type="RuleBase" id="RU000489"/>
    </source>
</evidence>
<dbReference type="GO" id="GO:0008843">
    <property type="term" value="F:endochitinase activity"/>
    <property type="evidence" value="ECO:0007669"/>
    <property type="project" value="UniProtKB-EC"/>
</dbReference>
<keyword evidence="4" id="KW-0964">Secreted</keyword>
<gene>
    <name evidence="14" type="ORF">MAPG_00173</name>
</gene>
<dbReference type="PANTHER" id="PTHR11177">
    <property type="entry name" value="CHITINASE"/>
    <property type="match status" value="1"/>
</dbReference>
<dbReference type="STRING" id="644358.A0A0C4DKA7"/>
<name>A0A0C4DKA7_MAGP6</name>
<comment type="catalytic activity">
    <reaction evidence="1">
        <text>Random endo-hydrolysis of N-acetyl-beta-D-glucosaminide (1-&gt;4)-beta-linkages in chitin and chitodextrins.</text>
        <dbReference type="EC" id="3.2.1.14"/>
    </reaction>
</comment>
<accession>A0A0C4DKA7</accession>
<evidence type="ECO:0000256" key="5">
    <source>
        <dbReference type="ARBA" id="ARBA00022801"/>
    </source>
</evidence>
<dbReference type="InterPro" id="IPR001223">
    <property type="entry name" value="Glyco_hydro18_cat"/>
</dbReference>
<evidence type="ECO:0000259" key="13">
    <source>
        <dbReference type="PROSITE" id="PS51910"/>
    </source>
</evidence>
<evidence type="ECO:0000313" key="14">
    <source>
        <dbReference type="EMBL" id="KLU81078.1"/>
    </source>
</evidence>
<proteinExistence type="inferred from homology"/>
<dbReference type="SUPFAM" id="SSF51445">
    <property type="entry name" value="(Trans)glycosidases"/>
    <property type="match status" value="1"/>
</dbReference>
<keyword evidence="5 10" id="KW-0378">Hydrolase</keyword>
<dbReference type="SMART" id="SM00636">
    <property type="entry name" value="Glyco_18"/>
    <property type="match status" value="1"/>
</dbReference>
<evidence type="ECO:0000256" key="12">
    <source>
        <dbReference type="SAM" id="MobiDB-lite"/>
    </source>
</evidence>
<dbReference type="InterPro" id="IPR050314">
    <property type="entry name" value="Glycosyl_Hydrlase_18"/>
</dbReference>
<evidence type="ECO:0000313" key="16">
    <source>
        <dbReference type="Proteomes" id="UP000011715"/>
    </source>
</evidence>
<evidence type="ECO:0000313" key="15">
    <source>
        <dbReference type="EnsemblFungi" id="MAPG_00173T0"/>
    </source>
</evidence>
<feature type="domain" description="GH18" evidence="13">
    <location>
        <begin position="1"/>
        <end position="263"/>
    </location>
</feature>
<evidence type="ECO:0000256" key="9">
    <source>
        <dbReference type="ARBA" id="ARBA00023326"/>
    </source>
</evidence>
<dbReference type="EMBL" id="ADBL01000038">
    <property type="status" value="NOT_ANNOTATED_CDS"/>
    <property type="molecule type" value="Genomic_DNA"/>
</dbReference>
<dbReference type="eggNOG" id="KOG2806">
    <property type="taxonomic scope" value="Eukaryota"/>
</dbReference>
<evidence type="ECO:0000256" key="8">
    <source>
        <dbReference type="ARBA" id="ARBA00023295"/>
    </source>
</evidence>
<reference evidence="15" key="4">
    <citation type="journal article" date="2015" name="G3 (Bethesda)">
        <title>Genome sequences of three phytopathogenic species of the Magnaporthaceae family of fungi.</title>
        <authorList>
            <person name="Okagaki L.H."/>
            <person name="Nunes C.C."/>
            <person name="Sailsbery J."/>
            <person name="Clay B."/>
            <person name="Brown D."/>
            <person name="John T."/>
            <person name="Oh Y."/>
            <person name="Young N."/>
            <person name="Fitzgerald M."/>
            <person name="Haas B.J."/>
            <person name="Zeng Q."/>
            <person name="Young S."/>
            <person name="Adiconis X."/>
            <person name="Fan L."/>
            <person name="Levin J.Z."/>
            <person name="Mitchell T.K."/>
            <person name="Okubara P.A."/>
            <person name="Farman M.L."/>
            <person name="Kohn L.M."/>
            <person name="Birren B."/>
            <person name="Ma L.-J."/>
            <person name="Dean R.A."/>
        </authorList>
    </citation>
    <scope>NUCLEOTIDE SEQUENCE</scope>
    <source>
        <strain evidence="15">ATCC 64411 / 73-15</strain>
    </source>
</reference>
<evidence type="ECO:0000256" key="6">
    <source>
        <dbReference type="ARBA" id="ARBA00023024"/>
    </source>
</evidence>
<evidence type="ECO:0000256" key="1">
    <source>
        <dbReference type="ARBA" id="ARBA00000822"/>
    </source>
</evidence>
<dbReference type="Gene3D" id="3.20.20.80">
    <property type="entry name" value="Glycosidases"/>
    <property type="match status" value="1"/>
</dbReference>
<keyword evidence="6" id="KW-0146">Chitin degradation</keyword>
<dbReference type="EnsemblFungi" id="MAPG_00173T0">
    <property type="protein sequence ID" value="MAPG_00173T0"/>
    <property type="gene ID" value="MAPG_00173"/>
</dbReference>
<dbReference type="PROSITE" id="PS01095">
    <property type="entry name" value="GH18_1"/>
    <property type="match status" value="1"/>
</dbReference>
<protein>
    <recommendedName>
        <fullName evidence="3">chitinase</fullName>
        <ecNumber evidence="3">3.2.1.14</ecNumber>
    </recommendedName>
</protein>
<evidence type="ECO:0000256" key="7">
    <source>
        <dbReference type="ARBA" id="ARBA00023277"/>
    </source>
</evidence>
<feature type="region of interest" description="Disordered" evidence="12">
    <location>
        <begin position="220"/>
        <end position="263"/>
    </location>
</feature>
<evidence type="ECO:0000256" key="2">
    <source>
        <dbReference type="ARBA" id="ARBA00004613"/>
    </source>
</evidence>
<dbReference type="AlphaFoldDB" id="A0A0C4DKA7"/>
<reference evidence="14" key="2">
    <citation type="submission" date="2010-05" db="EMBL/GenBank/DDBJ databases">
        <title>The Genome Sequence of Magnaporthe poae strain ATCC 64411.</title>
        <authorList>
            <consortium name="The Broad Institute Genome Sequencing Platform"/>
            <consortium name="Broad Institute Genome Sequencing Center for Infectious Disease"/>
            <person name="Ma L.-J."/>
            <person name="Dead R."/>
            <person name="Young S."/>
            <person name="Zeng Q."/>
            <person name="Koehrsen M."/>
            <person name="Alvarado L."/>
            <person name="Berlin A."/>
            <person name="Chapman S.B."/>
            <person name="Chen Z."/>
            <person name="Freedman E."/>
            <person name="Gellesch M."/>
            <person name="Goldberg J."/>
            <person name="Griggs A."/>
            <person name="Gujja S."/>
            <person name="Heilman E.R."/>
            <person name="Heiman D."/>
            <person name="Hepburn T."/>
            <person name="Howarth C."/>
            <person name="Jen D."/>
            <person name="Larson L."/>
            <person name="Mehta T."/>
            <person name="Neiman D."/>
            <person name="Pearson M."/>
            <person name="Roberts A."/>
            <person name="Saif S."/>
            <person name="Shea T."/>
            <person name="Shenoy N."/>
            <person name="Sisk P."/>
            <person name="Stolte C."/>
            <person name="Sykes S."/>
            <person name="Walk T."/>
            <person name="White J."/>
            <person name="Yandava C."/>
            <person name="Haas B."/>
            <person name="Nusbaum C."/>
            <person name="Birren B."/>
        </authorList>
    </citation>
    <scope>NUCLEOTIDE SEQUENCE</scope>
    <source>
        <strain evidence="14">ATCC 64411</strain>
    </source>
</reference>
<dbReference type="GO" id="GO:0000272">
    <property type="term" value="P:polysaccharide catabolic process"/>
    <property type="evidence" value="ECO:0007669"/>
    <property type="project" value="UniProtKB-KW"/>
</dbReference>
<organism evidence="15 16">
    <name type="scientific">Magnaporthiopsis poae (strain ATCC 64411 / 73-15)</name>
    <name type="common">Kentucky bluegrass fungus</name>
    <name type="synonym">Magnaporthe poae</name>
    <dbReference type="NCBI Taxonomy" id="644358"/>
    <lineage>
        <taxon>Eukaryota</taxon>
        <taxon>Fungi</taxon>
        <taxon>Dikarya</taxon>
        <taxon>Ascomycota</taxon>
        <taxon>Pezizomycotina</taxon>
        <taxon>Sordariomycetes</taxon>
        <taxon>Sordariomycetidae</taxon>
        <taxon>Magnaporthales</taxon>
        <taxon>Magnaporthaceae</taxon>
        <taxon>Magnaporthiopsis</taxon>
    </lineage>
</organism>
<keyword evidence="7" id="KW-0119">Carbohydrate metabolism</keyword>
<keyword evidence="16" id="KW-1185">Reference proteome</keyword>
<evidence type="ECO:0000256" key="11">
    <source>
        <dbReference type="RuleBase" id="RU004453"/>
    </source>
</evidence>
<dbReference type="Pfam" id="PF00704">
    <property type="entry name" value="Glyco_hydro_18"/>
    <property type="match status" value="1"/>
</dbReference>
<dbReference type="EC" id="3.2.1.14" evidence="3"/>
<dbReference type="CDD" id="cd00598">
    <property type="entry name" value="GH18_chitinase-like"/>
    <property type="match status" value="1"/>
</dbReference>
<dbReference type="VEuPathDB" id="FungiDB:MAPG_00173"/>
<evidence type="ECO:0000256" key="3">
    <source>
        <dbReference type="ARBA" id="ARBA00012729"/>
    </source>
</evidence>
<comment type="similarity">
    <text evidence="11">Belongs to the glycosyl hydrolase 18 family.</text>
</comment>
<dbReference type="InterPro" id="IPR001579">
    <property type="entry name" value="Glyco_hydro_18_chit_AS"/>
</dbReference>
<sequence>MPIGLYTHINFAFATVDPVSFKVMPTTQADVNLYKRLMLVKKQDPDLRIFIAIGSWTSNDPVPTATTFPDIAASIPRQRVFIESLMFFISTYGFDGVDMDREYPAADDRSGRKVDFDNFPKFMARLRDSLRSVKKGISITIPASYWYLQHFDLKVCPCSCSHSRGFFFGWAPRNQLAKGEDALARGRWIALCSDHNRADYVLSKLRAAISTINYLNMQSHPDPNGRLPTVSTKSAGNSRTRRWSGTGRTRPARSRPSSTGGSG</sequence>
<dbReference type="GO" id="GO:0008061">
    <property type="term" value="F:chitin binding"/>
    <property type="evidence" value="ECO:0007669"/>
    <property type="project" value="InterPro"/>
</dbReference>
<dbReference type="GO" id="GO:0006032">
    <property type="term" value="P:chitin catabolic process"/>
    <property type="evidence" value="ECO:0007669"/>
    <property type="project" value="UniProtKB-KW"/>
</dbReference>
<reference evidence="15" key="5">
    <citation type="submission" date="2015-06" db="UniProtKB">
        <authorList>
            <consortium name="EnsemblFungi"/>
        </authorList>
    </citation>
    <scope>IDENTIFICATION</scope>
    <source>
        <strain evidence="15">ATCC 64411</strain>
    </source>
</reference>
<dbReference type="InterPro" id="IPR011583">
    <property type="entry name" value="Chitinase_II/V-like_cat"/>
</dbReference>
<dbReference type="PROSITE" id="PS51910">
    <property type="entry name" value="GH18_2"/>
    <property type="match status" value="1"/>
</dbReference>
<keyword evidence="9" id="KW-0624">Polysaccharide degradation</keyword>
<dbReference type="EMBL" id="GL876966">
    <property type="protein sequence ID" value="KLU81078.1"/>
    <property type="molecule type" value="Genomic_DNA"/>
</dbReference>
<reference evidence="14" key="3">
    <citation type="submission" date="2011-03" db="EMBL/GenBank/DDBJ databases">
        <title>Annotation of Magnaporthe poae ATCC 64411.</title>
        <authorList>
            <person name="Ma L.-J."/>
            <person name="Dead R."/>
            <person name="Young S.K."/>
            <person name="Zeng Q."/>
            <person name="Gargeya S."/>
            <person name="Fitzgerald M."/>
            <person name="Haas B."/>
            <person name="Abouelleil A."/>
            <person name="Alvarado L."/>
            <person name="Arachchi H.M."/>
            <person name="Berlin A."/>
            <person name="Brown A."/>
            <person name="Chapman S.B."/>
            <person name="Chen Z."/>
            <person name="Dunbar C."/>
            <person name="Freedman E."/>
            <person name="Gearin G."/>
            <person name="Gellesch M."/>
            <person name="Goldberg J."/>
            <person name="Griggs A."/>
            <person name="Gujja S."/>
            <person name="Heiman D."/>
            <person name="Howarth C."/>
            <person name="Larson L."/>
            <person name="Lui A."/>
            <person name="MacDonald P.J.P."/>
            <person name="Mehta T."/>
            <person name="Montmayeur A."/>
            <person name="Murphy C."/>
            <person name="Neiman D."/>
            <person name="Pearson M."/>
            <person name="Priest M."/>
            <person name="Roberts A."/>
            <person name="Saif S."/>
            <person name="Shea T."/>
            <person name="Shenoy N."/>
            <person name="Sisk P."/>
            <person name="Stolte C."/>
            <person name="Sykes S."/>
            <person name="Yandava C."/>
            <person name="Wortman J."/>
            <person name="Nusbaum C."/>
            <person name="Birren B."/>
        </authorList>
    </citation>
    <scope>NUCLEOTIDE SEQUENCE</scope>
    <source>
        <strain evidence="14">ATCC 64411</strain>
    </source>
</reference>
<dbReference type="GO" id="GO:0005576">
    <property type="term" value="C:extracellular region"/>
    <property type="evidence" value="ECO:0007669"/>
    <property type="project" value="UniProtKB-SubCell"/>
</dbReference>
<evidence type="ECO:0000256" key="4">
    <source>
        <dbReference type="ARBA" id="ARBA00022525"/>
    </source>
</evidence>
<dbReference type="OrthoDB" id="73875at2759"/>